<proteinExistence type="predicted"/>
<keyword evidence="2" id="KW-1185">Reference proteome</keyword>
<accession>A0A0C5AEE0</accession>
<evidence type="ECO:0000313" key="2">
    <source>
        <dbReference type="Proteomes" id="UP000032129"/>
    </source>
</evidence>
<dbReference type="RefSeq" id="YP_009202209.1">
    <property type="nucleotide sequence ID" value="NC_028841.1"/>
</dbReference>
<reference evidence="1 2" key="1">
    <citation type="journal article" date="2015" name="Genome Announc.">
        <title>Genome Sequences of Six Paenibacillus larvae Siphoviridae Phages.</title>
        <authorList>
            <person name="Carson S."/>
            <person name="Bruff E."/>
            <person name="DeFoor W."/>
            <person name="Dums J."/>
            <person name="Groth A."/>
            <person name="Hatfield T."/>
            <person name="Iyer A."/>
            <person name="Joshi K."/>
            <person name="McAdams S."/>
            <person name="Miles D."/>
            <person name="Miller D."/>
            <person name="Oufkir A."/>
            <person name="Raynor B."/>
            <person name="Riley S."/>
            <person name="Roland S."/>
            <person name="Rozier H."/>
            <person name="Talley S."/>
            <person name="Miller E.S."/>
        </authorList>
    </citation>
    <scope>NUCLEOTIDE SEQUENCE [LARGE SCALE GENOMIC DNA]</scope>
</reference>
<protein>
    <submittedName>
        <fullName evidence="1">Uncharacterized protein</fullName>
    </submittedName>
</protein>
<dbReference type="KEGG" id="vg:26629181"/>
<dbReference type="InterPro" id="IPR046146">
    <property type="entry name" value="DUF6148"/>
</dbReference>
<sequence>MWTLQEAQTHLKAWLEAEMAVASAQSYTIAGRSLTRANLPEIRKQIQFWRNEIEKLNNPQRRSRIFRGIPMDI</sequence>
<name>A0A0C5AEE0_9CAUD</name>
<dbReference type="Pfam" id="PF19645">
    <property type="entry name" value="DUF6148"/>
    <property type="match status" value="1"/>
</dbReference>
<dbReference type="GeneID" id="26629181"/>
<organism evidence="1 2">
    <name type="scientific">Bacteriophage Lily</name>
    <dbReference type="NCBI Taxonomy" id="1589751"/>
    <lineage>
        <taxon>Viruses</taxon>
        <taxon>Duplodnaviria</taxon>
        <taxon>Heunggongvirae</taxon>
        <taxon>Uroviricota</taxon>
        <taxon>Caudoviricetes</taxon>
        <taxon>Lilyvirus</taxon>
        <taxon>Lilyvirus lily</taxon>
    </lineage>
</organism>
<evidence type="ECO:0000313" key="1">
    <source>
        <dbReference type="EMBL" id="AJK27727.1"/>
    </source>
</evidence>
<dbReference type="Proteomes" id="UP000032129">
    <property type="component" value="Segment"/>
</dbReference>
<dbReference type="OrthoDB" id="38266at10239"/>
<dbReference type="EMBL" id="KP296792">
    <property type="protein sequence ID" value="AJK27727.1"/>
    <property type="molecule type" value="Genomic_DNA"/>
</dbReference>
<gene>
    <name evidence="1" type="ORF">LILY_3</name>
</gene>